<dbReference type="EMBL" id="MU006349">
    <property type="protein sequence ID" value="KAF2845317.1"/>
    <property type="molecule type" value="Genomic_DNA"/>
</dbReference>
<evidence type="ECO:0000256" key="1">
    <source>
        <dbReference type="PROSITE-ProRule" id="PRU00175"/>
    </source>
</evidence>
<keyword evidence="1" id="KW-0862">Zinc</keyword>
<keyword evidence="1" id="KW-0479">Metal-binding</keyword>
<feature type="domain" description="RING-type" evidence="2">
    <location>
        <begin position="41"/>
        <end position="104"/>
    </location>
</feature>
<dbReference type="Proteomes" id="UP000799423">
    <property type="component" value="Unassembled WGS sequence"/>
</dbReference>
<dbReference type="AlphaFoldDB" id="A0A6A7ASG9"/>
<dbReference type="PROSITE" id="PS50089">
    <property type="entry name" value="ZF_RING_2"/>
    <property type="match status" value="1"/>
</dbReference>
<name>A0A6A7ASG9_9PLEO</name>
<dbReference type="GO" id="GO:0008270">
    <property type="term" value="F:zinc ion binding"/>
    <property type="evidence" value="ECO:0007669"/>
    <property type="project" value="UniProtKB-KW"/>
</dbReference>
<proteinExistence type="predicted"/>
<reference evidence="3" key="1">
    <citation type="submission" date="2020-01" db="EMBL/GenBank/DDBJ databases">
        <authorList>
            <consortium name="DOE Joint Genome Institute"/>
            <person name="Haridas S."/>
            <person name="Albert R."/>
            <person name="Binder M."/>
            <person name="Bloem J."/>
            <person name="Labutti K."/>
            <person name="Salamov A."/>
            <person name="Andreopoulos B."/>
            <person name="Baker S.E."/>
            <person name="Barry K."/>
            <person name="Bills G."/>
            <person name="Bluhm B.H."/>
            <person name="Cannon C."/>
            <person name="Castanera R."/>
            <person name="Culley D.E."/>
            <person name="Daum C."/>
            <person name="Ezra D."/>
            <person name="Gonzalez J.B."/>
            <person name="Henrissat B."/>
            <person name="Kuo A."/>
            <person name="Liang C."/>
            <person name="Lipzen A."/>
            <person name="Lutzoni F."/>
            <person name="Magnuson J."/>
            <person name="Mondo S."/>
            <person name="Nolan M."/>
            <person name="Ohm R."/>
            <person name="Pangilinan J."/>
            <person name="Park H.-J."/>
            <person name="Ramirez L."/>
            <person name="Alfaro M."/>
            <person name="Sun H."/>
            <person name="Tritt A."/>
            <person name="Yoshinaga Y."/>
            <person name="Zwiers L.-H."/>
            <person name="Turgeon B.G."/>
            <person name="Goodwin S.B."/>
            <person name="Spatafora J.W."/>
            <person name="Crous P.W."/>
            <person name="Grigoriev I.V."/>
        </authorList>
    </citation>
    <scope>NUCLEOTIDE SEQUENCE</scope>
    <source>
        <strain evidence="3">IPT5</strain>
    </source>
</reference>
<dbReference type="InterPro" id="IPR013083">
    <property type="entry name" value="Znf_RING/FYVE/PHD"/>
</dbReference>
<dbReference type="OrthoDB" id="3793888at2759"/>
<evidence type="ECO:0000313" key="4">
    <source>
        <dbReference type="Proteomes" id="UP000799423"/>
    </source>
</evidence>
<evidence type="ECO:0000259" key="2">
    <source>
        <dbReference type="PROSITE" id="PS50089"/>
    </source>
</evidence>
<protein>
    <recommendedName>
        <fullName evidence="2">RING-type domain-containing protein</fullName>
    </recommendedName>
</protein>
<sequence length="254" mass="28526">MLLTPRSTPPPTLPSLLRYVDHDLMQSIAIHNRPPHPTAKCPFCQAHWNESFTLPTSALATSSLPTLSTFLPLTSCNHWIHYRCLIAHACDLSNPGKDKCPICNVQLYHWDGVTALTLATRTNLTLIDTNPHGSFTPANPPGPTRFLPSDTAEYISECSLIDSLIHQAFFTHLSIQSKYEDGSPDLRGLPKARWLSWSTRTGCLLFGTLVVIKMRRFLVEGQAGIMRTEAWRVFENGGRELQRRIMEEVHGPKE</sequence>
<accession>A0A6A7ASG9</accession>
<dbReference type="Gene3D" id="3.30.40.10">
    <property type="entry name" value="Zinc/RING finger domain, C3HC4 (zinc finger)"/>
    <property type="match status" value="1"/>
</dbReference>
<keyword evidence="4" id="KW-1185">Reference proteome</keyword>
<dbReference type="InterPro" id="IPR001841">
    <property type="entry name" value="Znf_RING"/>
</dbReference>
<gene>
    <name evidence="3" type="ORF">T440DRAFT_460584</name>
</gene>
<evidence type="ECO:0000313" key="3">
    <source>
        <dbReference type="EMBL" id="KAF2845317.1"/>
    </source>
</evidence>
<organism evidence="3 4">
    <name type="scientific">Plenodomus tracheiphilus IPT5</name>
    <dbReference type="NCBI Taxonomy" id="1408161"/>
    <lineage>
        <taxon>Eukaryota</taxon>
        <taxon>Fungi</taxon>
        <taxon>Dikarya</taxon>
        <taxon>Ascomycota</taxon>
        <taxon>Pezizomycotina</taxon>
        <taxon>Dothideomycetes</taxon>
        <taxon>Pleosporomycetidae</taxon>
        <taxon>Pleosporales</taxon>
        <taxon>Pleosporineae</taxon>
        <taxon>Leptosphaeriaceae</taxon>
        <taxon>Plenodomus</taxon>
    </lineage>
</organism>
<keyword evidence="1" id="KW-0863">Zinc-finger</keyword>
<dbReference type="SUPFAM" id="SSF57850">
    <property type="entry name" value="RING/U-box"/>
    <property type="match status" value="1"/>
</dbReference>